<dbReference type="EMBL" id="RSCJ01000036">
    <property type="protein sequence ID" value="RUR73384.1"/>
    <property type="molecule type" value="Genomic_DNA"/>
</dbReference>
<dbReference type="GO" id="GO:0006145">
    <property type="term" value="P:purine nucleobase catabolic process"/>
    <property type="evidence" value="ECO:0007669"/>
    <property type="project" value="TreeGrafter"/>
</dbReference>
<proteinExistence type="predicted"/>
<dbReference type="RefSeq" id="WP_016876644.1">
    <property type="nucleotide sequence ID" value="NZ_AJLN01000148.1"/>
</dbReference>
<dbReference type="InterPro" id="IPR032466">
    <property type="entry name" value="Metal_Hydrolase"/>
</dbReference>
<dbReference type="SUPFAM" id="SSF51338">
    <property type="entry name" value="Composite domain of metallo-dependent hydrolases"/>
    <property type="match status" value="1"/>
</dbReference>
<sequence>MSETPLLDKVIKNVRVVRPNQHTIEKVDIGIKNGKFAQIAPQISPDQTKEVFDAKNLLGFPGVVDAHMHIGIYQPLAQDAVSESKAAAMGGVTTSLNYIRTGQYYLNKGGSYRDFFPEVLALSKNNFYVDYSYHIAPIASQHIDEMAMLFEEYGVSSFKIFMFYGGYGLHGLSEKQNLFLMINKEERYDFAHFEFIMRSLTRLMEEHPEKRDSISLSLHCEVAEILNAYTKIIQQENTLTGLHAYSAARPPHSEGLAICIASYLAHETNCANINLLHLSSRKAMEAALTMQVAFPHINFRREVTVGHLLLDVDTPNGTWAKVNPPIRPRADVEFLWQAVLNRQVDWIVSDHACCSAEQKRSALEPNNIWLAKSGFGGTEYLLSGVFSEGSRRGMSYNHMAELLAWNPAQRFGLFEKGDIAVGYDADLVLLDPNESFVVRASESQSQQGYTPFEGAELIGKVKNTFLRGHLIYDNGEVVGSPTGQYLKRNACRL</sequence>
<dbReference type="OrthoDB" id="9765462at2"/>
<evidence type="ECO:0000259" key="1">
    <source>
        <dbReference type="Pfam" id="PF01979"/>
    </source>
</evidence>
<dbReference type="SUPFAM" id="SSF51556">
    <property type="entry name" value="Metallo-dependent hydrolases"/>
    <property type="match status" value="1"/>
</dbReference>
<evidence type="ECO:0000313" key="2">
    <source>
        <dbReference type="EMBL" id="RUR73384.1"/>
    </source>
</evidence>
<dbReference type="PANTHER" id="PTHR43668:SF2">
    <property type="entry name" value="ALLANTOINASE"/>
    <property type="match status" value="1"/>
</dbReference>
<protein>
    <submittedName>
        <fullName evidence="2">Dihydropyrimidinase</fullName>
    </submittedName>
</protein>
<dbReference type="GO" id="GO:0004038">
    <property type="term" value="F:allantoinase activity"/>
    <property type="evidence" value="ECO:0007669"/>
    <property type="project" value="TreeGrafter"/>
</dbReference>
<evidence type="ECO:0000313" key="3">
    <source>
        <dbReference type="Proteomes" id="UP000268857"/>
    </source>
</evidence>
<comment type="caution">
    <text evidence="2">The sequence shown here is derived from an EMBL/GenBank/DDBJ whole genome shotgun (WGS) entry which is preliminary data.</text>
</comment>
<dbReference type="STRING" id="211165.GCA_000317285_06410"/>
<dbReference type="CDD" id="cd01302">
    <property type="entry name" value="Cyclic_amidohydrolases"/>
    <property type="match status" value="1"/>
</dbReference>
<accession>A0A433MYF9</accession>
<keyword evidence="3" id="KW-1185">Reference proteome</keyword>
<reference evidence="2 3" key="1">
    <citation type="journal article" date="2019" name="Genome Biol. Evol.">
        <title>Day and night: Metabolic profiles and evolutionary relationships of six axenic non-marine cyanobacteria.</title>
        <authorList>
            <person name="Will S.E."/>
            <person name="Henke P."/>
            <person name="Boedeker C."/>
            <person name="Huang S."/>
            <person name="Brinkmann H."/>
            <person name="Rohde M."/>
            <person name="Jarek M."/>
            <person name="Friedl T."/>
            <person name="Seufert S."/>
            <person name="Schumacher M."/>
            <person name="Overmann J."/>
            <person name="Neumann-Schaal M."/>
            <person name="Petersen J."/>
        </authorList>
    </citation>
    <scope>NUCLEOTIDE SEQUENCE [LARGE SCALE GENOMIC DNA]</scope>
    <source>
        <strain evidence="2 3">PCC 6912</strain>
    </source>
</reference>
<dbReference type="InterPro" id="IPR006680">
    <property type="entry name" value="Amidohydro-rel"/>
</dbReference>
<gene>
    <name evidence="2" type="ORF">PCC6912_57420</name>
</gene>
<dbReference type="InterPro" id="IPR050138">
    <property type="entry name" value="DHOase/Allantoinase_Hydrolase"/>
</dbReference>
<dbReference type="Pfam" id="PF01979">
    <property type="entry name" value="Amidohydro_1"/>
    <property type="match status" value="1"/>
</dbReference>
<name>A0A433MYF9_CHLFR</name>
<dbReference type="Proteomes" id="UP000268857">
    <property type="component" value="Unassembled WGS sequence"/>
</dbReference>
<dbReference type="Gene3D" id="2.30.40.10">
    <property type="entry name" value="Urease, subunit C, domain 1"/>
    <property type="match status" value="1"/>
</dbReference>
<dbReference type="AlphaFoldDB" id="A0A433MYF9"/>
<feature type="domain" description="Amidohydrolase-related" evidence="1">
    <location>
        <begin position="389"/>
        <end position="470"/>
    </location>
</feature>
<dbReference type="Gene3D" id="3.20.20.140">
    <property type="entry name" value="Metal-dependent hydrolases"/>
    <property type="match status" value="1"/>
</dbReference>
<dbReference type="InterPro" id="IPR011059">
    <property type="entry name" value="Metal-dep_hydrolase_composite"/>
</dbReference>
<dbReference type="PANTHER" id="PTHR43668">
    <property type="entry name" value="ALLANTOINASE"/>
    <property type="match status" value="1"/>
</dbReference>
<organism evidence="2 3">
    <name type="scientific">Chlorogloeopsis fritschii PCC 6912</name>
    <dbReference type="NCBI Taxonomy" id="211165"/>
    <lineage>
        <taxon>Bacteria</taxon>
        <taxon>Bacillati</taxon>
        <taxon>Cyanobacteriota</taxon>
        <taxon>Cyanophyceae</taxon>
        <taxon>Nostocales</taxon>
        <taxon>Chlorogloeopsidaceae</taxon>
        <taxon>Chlorogloeopsis</taxon>
    </lineage>
</organism>
<dbReference type="GO" id="GO:0005737">
    <property type="term" value="C:cytoplasm"/>
    <property type="evidence" value="ECO:0007669"/>
    <property type="project" value="TreeGrafter"/>
</dbReference>